<dbReference type="PANTHER" id="PTHR10055">
    <property type="entry name" value="TRYPTOPHANYL-TRNA SYNTHETASE"/>
    <property type="match status" value="1"/>
</dbReference>
<dbReference type="PANTHER" id="PTHR10055:SF1">
    <property type="entry name" value="TRYPTOPHAN--TRNA LIGASE, CYTOPLASMIC"/>
    <property type="match status" value="1"/>
</dbReference>
<dbReference type="Gene3D" id="3.40.50.620">
    <property type="entry name" value="HUPs"/>
    <property type="match status" value="1"/>
</dbReference>
<protein>
    <recommendedName>
        <fullName evidence="4">Tryptophan--tRNA ligase, cytoplasmic</fullName>
        <ecNumber evidence="3">6.1.1.2</ecNumber>
    </recommendedName>
    <alternativeName>
        <fullName evidence="11">Tryptophanyl-tRNA synthetase</fullName>
    </alternativeName>
</protein>
<dbReference type="PRINTS" id="PR01039">
    <property type="entry name" value="TRNASYNTHTRP"/>
</dbReference>
<accession>A0A1D9QJB3</accession>
<dbReference type="Gene3D" id="1.10.240.10">
    <property type="entry name" value="Tyrosyl-Transfer RNA Synthetase"/>
    <property type="match status" value="1"/>
</dbReference>
<proteinExistence type="inferred from homology"/>
<dbReference type="Pfam" id="PF00579">
    <property type="entry name" value="tRNA-synt_1b"/>
    <property type="match status" value="1"/>
</dbReference>
<keyword evidence="7 12" id="KW-0547">Nucleotide-binding</keyword>
<dbReference type="GO" id="GO:0005737">
    <property type="term" value="C:cytoplasm"/>
    <property type="evidence" value="ECO:0007669"/>
    <property type="project" value="UniProtKB-SubCell"/>
</dbReference>
<comment type="subcellular location">
    <subcellularLocation>
        <location evidence="1">Cytoplasm</location>
    </subcellularLocation>
</comment>
<evidence type="ECO:0000256" key="2">
    <source>
        <dbReference type="ARBA" id="ARBA00005594"/>
    </source>
</evidence>
<evidence type="ECO:0000256" key="11">
    <source>
        <dbReference type="ARBA" id="ARBA00030268"/>
    </source>
</evidence>
<evidence type="ECO:0000256" key="10">
    <source>
        <dbReference type="ARBA" id="ARBA00023146"/>
    </source>
</evidence>
<dbReference type="InterPro" id="IPR001412">
    <property type="entry name" value="aa-tRNA-synth_I_CS"/>
</dbReference>
<evidence type="ECO:0000256" key="6">
    <source>
        <dbReference type="ARBA" id="ARBA00022598"/>
    </source>
</evidence>
<dbReference type="EC" id="6.1.1.2" evidence="3"/>
<dbReference type="GO" id="GO:0005524">
    <property type="term" value="F:ATP binding"/>
    <property type="evidence" value="ECO:0007669"/>
    <property type="project" value="UniProtKB-KW"/>
</dbReference>
<sequence>MEEAPAPQASPLLADSAQPQDAAQDINPWSVSGAVVDGKLKEIDYNRLVQTFGTQLISTDLLERFERVTGHPVHPFLRRNLVFSHRDLDWILSRHEKGEPFFLYTGRGPSSDSMHLGHMVPFTFTKWLQDVFDVPLVIMMTDDEKIIFGKKAHTLEEMRAFTRQNAKDILAVGFDLKKTFLFSDFDFMGKAFYENVVQISRLITYNTSKAVFGFNDSDNIGKSHYVAVQSATAFATTFPHIFGPDQKKNAKIPSLIPCAIDQDPYFRVCRDVAPRLDYCKPALIHAKFFPALQGPGSKMSASIDSSAIFMNDTMKQIEKKINKYAFSGGRDTLEEQRRLGGNPDVDVSYQYLSFFSDDDEELEQIRTGYVKGELLTGELKKKCIVKLQEFVKAYQARRATITDELLDEFMKVRPLVWHQGGRNSGR</sequence>
<gene>
    <name evidence="13" type="ORF">sscle_14g097940</name>
</gene>
<keyword evidence="8 12" id="KW-0067">ATP-binding</keyword>
<dbReference type="SUPFAM" id="SSF52374">
    <property type="entry name" value="Nucleotidylyl transferase"/>
    <property type="match status" value="1"/>
</dbReference>
<evidence type="ECO:0000256" key="3">
    <source>
        <dbReference type="ARBA" id="ARBA00013161"/>
    </source>
</evidence>
<dbReference type="CDD" id="cd00806">
    <property type="entry name" value="TrpRS_core"/>
    <property type="match status" value="1"/>
</dbReference>
<dbReference type="InterPro" id="IPR002305">
    <property type="entry name" value="aa-tRNA-synth_Ic"/>
</dbReference>
<dbReference type="RefSeq" id="XP_001585393.1">
    <property type="nucleotide sequence ID" value="XM_001585343.1"/>
</dbReference>
<evidence type="ECO:0000256" key="1">
    <source>
        <dbReference type="ARBA" id="ARBA00004496"/>
    </source>
</evidence>
<evidence type="ECO:0000256" key="12">
    <source>
        <dbReference type="RuleBase" id="RU363036"/>
    </source>
</evidence>
<dbReference type="KEGG" id="ssl:SS1G_13632"/>
<keyword evidence="6 12" id="KW-0436">Ligase</keyword>
<evidence type="ECO:0000256" key="9">
    <source>
        <dbReference type="ARBA" id="ARBA00022917"/>
    </source>
</evidence>
<organism evidence="13 14">
    <name type="scientific">Sclerotinia sclerotiorum (strain ATCC 18683 / 1980 / Ss-1)</name>
    <name type="common">White mold</name>
    <name type="synonym">Whetzelinia sclerotiorum</name>
    <dbReference type="NCBI Taxonomy" id="665079"/>
    <lineage>
        <taxon>Eukaryota</taxon>
        <taxon>Fungi</taxon>
        <taxon>Dikarya</taxon>
        <taxon>Ascomycota</taxon>
        <taxon>Pezizomycotina</taxon>
        <taxon>Leotiomycetes</taxon>
        <taxon>Helotiales</taxon>
        <taxon>Sclerotiniaceae</taxon>
        <taxon>Sclerotinia</taxon>
    </lineage>
</organism>
<name>A0A1D9QJB3_SCLS1</name>
<dbReference type="AlphaFoldDB" id="A0A1D9QJB3"/>
<keyword evidence="10 12" id="KW-0030">Aminoacyl-tRNA synthetase</keyword>
<evidence type="ECO:0000256" key="5">
    <source>
        <dbReference type="ARBA" id="ARBA00022490"/>
    </source>
</evidence>
<evidence type="ECO:0000313" key="14">
    <source>
        <dbReference type="Proteomes" id="UP000177798"/>
    </source>
</evidence>
<dbReference type="InterPro" id="IPR002306">
    <property type="entry name" value="Trp-tRNA-ligase"/>
</dbReference>
<dbReference type="InterPro" id="IPR014729">
    <property type="entry name" value="Rossmann-like_a/b/a_fold"/>
</dbReference>
<reference evidence="14" key="1">
    <citation type="journal article" date="2017" name="Genome Biol. Evol.">
        <title>The complete genome sequence of the phytopathogenic fungus Sclerotinia sclerotiorum reveals insights into the genome architecture of broad host range pathogens.</title>
        <authorList>
            <person name="Derbyshire M."/>
            <person name="Denton-Giles M."/>
            <person name="Hegedus D."/>
            <person name="Seifbarghy S."/>
            <person name="Rollins J."/>
            <person name="van Kan J."/>
            <person name="Seidl M.F."/>
            <person name="Faino L."/>
            <person name="Mbengue M."/>
            <person name="Navaud O."/>
            <person name="Raffaele S."/>
            <person name="Hammond-Kosack K."/>
            <person name="Heard S."/>
            <person name="Oliver R."/>
        </authorList>
    </citation>
    <scope>NUCLEOTIDE SEQUENCE [LARGE SCALE GENOMIC DNA]</scope>
    <source>
        <strain evidence="14">ATCC 18683 / 1980 / Ss-1</strain>
    </source>
</reference>
<comment type="similarity">
    <text evidence="2 12">Belongs to the class-I aminoacyl-tRNA synthetase family.</text>
</comment>
<dbReference type="GO" id="GO:0004830">
    <property type="term" value="F:tryptophan-tRNA ligase activity"/>
    <property type="evidence" value="ECO:0007669"/>
    <property type="project" value="UniProtKB-EC"/>
</dbReference>
<evidence type="ECO:0000256" key="7">
    <source>
        <dbReference type="ARBA" id="ARBA00022741"/>
    </source>
</evidence>
<dbReference type="FunFam" id="1.10.240.10:FF:000003">
    <property type="entry name" value="Tryptophan--tRNA ligase, cytoplasmic"/>
    <property type="match status" value="1"/>
</dbReference>
<dbReference type="NCBIfam" id="TIGR00233">
    <property type="entry name" value="trpS"/>
    <property type="match status" value="1"/>
</dbReference>
<keyword evidence="9 12" id="KW-0648">Protein biosynthesis</keyword>
<dbReference type="Proteomes" id="UP000177798">
    <property type="component" value="Chromosome 14"/>
</dbReference>
<evidence type="ECO:0000256" key="8">
    <source>
        <dbReference type="ARBA" id="ARBA00022840"/>
    </source>
</evidence>
<dbReference type="OMA" id="CIYDNFG"/>
<dbReference type="FunFam" id="3.40.50.620:FF:000033">
    <property type="entry name" value="tryptophan--tRNA ligase, cytoplasmic"/>
    <property type="match status" value="1"/>
</dbReference>
<dbReference type="GO" id="GO:0006436">
    <property type="term" value="P:tryptophanyl-tRNA aminoacylation"/>
    <property type="evidence" value="ECO:0007669"/>
    <property type="project" value="InterPro"/>
</dbReference>
<dbReference type="PROSITE" id="PS00178">
    <property type="entry name" value="AA_TRNA_LIGASE_I"/>
    <property type="match status" value="1"/>
</dbReference>
<dbReference type="VEuPathDB" id="FungiDB:sscle_14g097940"/>
<dbReference type="EMBL" id="CP017827">
    <property type="protein sequence ID" value="APA15024.1"/>
    <property type="molecule type" value="Genomic_DNA"/>
</dbReference>
<evidence type="ECO:0000313" key="13">
    <source>
        <dbReference type="EMBL" id="APA15024.1"/>
    </source>
</evidence>
<keyword evidence="5" id="KW-0963">Cytoplasm</keyword>
<dbReference type="OrthoDB" id="10261385at2759"/>
<evidence type="ECO:0000256" key="4">
    <source>
        <dbReference type="ARBA" id="ARBA00013782"/>
    </source>
</evidence>